<evidence type="ECO:0000256" key="4">
    <source>
        <dbReference type="ARBA" id="ARBA00023212"/>
    </source>
</evidence>
<sequence length="953" mass="105801">METDLLEADVFAIPDFGQTCQWMTGNGEATSLLFPLVPYLDNDLHDSFLPSSPPKQDGFFQLPLGLAASQPPHPRPCLDRDVLIVDSMADIASTVDDVWTVLEGVPAKQAKLRTWETFHVVSKSQSAAHQRPMLLSEAGSLAFDALVKSADEPLASGSHGIVTVKTQSYISSLLAMALGRDSLLFRKDEATGTFQSILGMCRISGLSGQTLQGVERQALCCGSALLYLAAFVHRTYTIRSSPCQVALASCIDQVLRAAQIRAALDARTFWSVLQLQLFINNVSALLAPLKVLTSKLPSQCSDKDILDAVYDAASSQGNSQDSVQKMMREILQRVSAPWIEFLEEWIGLRKEQGAPLTLGCEQSGKCFIKIDTGVDIDHFGNEEDTAEFCLDPLNVPGFMSDDIMDLILDAGRNLRFIREFHPNHPLVQQPVFRHIQLPNVQWLYDWESILNVEKQIVQYRQSIGVSMQQISGHTWSGPQDSGLVPNGASVLGLNWDSLKEQVSTSMEHFSMPLKGPEVDDSVGRLVLEHLGDRHQRCDDKVDDTAHWSLLPGVSFANIAATQARIFSQESLRLLFDSHDLCLHLRMLRDFHLLGSGFFSNRLSHALFDSSLESTERKTGVARRGGVMGLGLGGRENWPPASSELQLALMSVLTESYAEGAGAELRRERSHHDGSHKGSTTSLPGDVSFAIRDLAPEQMDKATNPDKIEALDFLGLSYKPPREIAAVITRHSLVRHDEIFKLLLRVLRMLYVVDEQCCNVCLGNRSASGRLDKISYRFAREAQHLIKTLASHFMDVGVAIPWRLFENKVEQVRAMLGSDDSKYASDSRMQSPEGLGQLHQEVLERIACVLLLNKRQEPALKLIEELFDLVLRHDKLLKPRALERSVQNDDSVEIAQLYATFEEKMKTFVAVCRVMSEKMGSVGDEAGEIGSGQDGLLEQLLVRLNFDSYYGEPM</sequence>
<keyword evidence="4 5" id="KW-0206">Cytoskeleton</keyword>
<gene>
    <name evidence="9" type="ORF">CDD82_4425</name>
</gene>
<name>A0A2C5ZST5_9HYPO</name>
<dbReference type="Pfam" id="PF04130">
    <property type="entry name" value="GCP_C_terminal"/>
    <property type="match status" value="1"/>
</dbReference>
<evidence type="ECO:0000259" key="8">
    <source>
        <dbReference type="Pfam" id="PF17681"/>
    </source>
</evidence>
<dbReference type="GO" id="GO:0005874">
    <property type="term" value="C:microtubule"/>
    <property type="evidence" value="ECO:0007669"/>
    <property type="project" value="UniProtKB-KW"/>
</dbReference>
<feature type="compositionally biased region" description="Basic and acidic residues" evidence="6">
    <location>
        <begin position="663"/>
        <end position="675"/>
    </location>
</feature>
<organism evidence="9 10">
    <name type="scientific">Ophiocordyceps australis</name>
    <dbReference type="NCBI Taxonomy" id="1399860"/>
    <lineage>
        <taxon>Eukaryota</taxon>
        <taxon>Fungi</taxon>
        <taxon>Dikarya</taxon>
        <taxon>Ascomycota</taxon>
        <taxon>Pezizomycotina</taxon>
        <taxon>Sordariomycetes</taxon>
        <taxon>Hypocreomycetidae</taxon>
        <taxon>Hypocreales</taxon>
        <taxon>Ophiocordycipitaceae</taxon>
        <taxon>Ophiocordyceps</taxon>
    </lineage>
</organism>
<dbReference type="GO" id="GO:0000278">
    <property type="term" value="P:mitotic cell cycle"/>
    <property type="evidence" value="ECO:0007669"/>
    <property type="project" value="TreeGrafter"/>
</dbReference>
<proteinExistence type="inferred from homology"/>
<dbReference type="InterPro" id="IPR040457">
    <property type="entry name" value="GCP_C"/>
</dbReference>
<dbReference type="PANTHER" id="PTHR19302">
    <property type="entry name" value="GAMMA TUBULIN COMPLEX PROTEIN"/>
    <property type="match status" value="1"/>
</dbReference>
<evidence type="ECO:0000256" key="5">
    <source>
        <dbReference type="RuleBase" id="RU363050"/>
    </source>
</evidence>
<keyword evidence="10" id="KW-1185">Reference proteome</keyword>
<feature type="domain" description="Gamma tubulin complex component C-terminal" evidence="7">
    <location>
        <begin position="580"/>
        <end position="949"/>
    </location>
</feature>
<accession>A0A2C5ZST5</accession>
<evidence type="ECO:0000256" key="2">
    <source>
        <dbReference type="ARBA" id="ARBA00022490"/>
    </source>
</evidence>
<dbReference type="GO" id="GO:0000922">
    <property type="term" value="C:spindle pole"/>
    <property type="evidence" value="ECO:0007669"/>
    <property type="project" value="InterPro"/>
</dbReference>
<dbReference type="EMBL" id="NJEU01000037">
    <property type="protein sequence ID" value="PHH82890.1"/>
    <property type="molecule type" value="Genomic_DNA"/>
</dbReference>
<dbReference type="GO" id="GO:0051321">
    <property type="term" value="P:meiotic cell cycle"/>
    <property type="evidence" value="ECO:0007669"/>
    <property type="project" value="TreeGrafter"/>
</dbReference>
<dbReference type="GO" id="GO:0051011">
    <property type="term" value="F:microtubule minus-end binding"/>
    <property type="evidence" value="ECO:0007669"/>
    <property type="project" value="TreeGrafter"/>
</dbReference>
<evidence type="ECO:0000256" key="6">
    <source>
        <dbReference type="SAM" id="MobiDB-lite"/>
    </source>
</evidence>
<dbReference type="GO" id="GO:0051225">
    <property type="term" value="P:spindle assembly"/>
    <property type="evidence" value="ECO:0007669"/>
    <property type="project" value="TreeGrafter"/>
</dbReference>
<dbReference type="InterPro" id="IPR041470">
    <property type="entry name" value="GCP_N"/>
</dbReference>
<feature type="domain" description="Gamma tubulin complex component protein N-terminal" evidence="8">
    <location>
        <begin position="171"/>
        <end position="474"/>
    </location>
</feature>
<comment type="subcellular location">
    <subcellularLocation>
        <location evidence="5">Cytoplasm</location>
        <location evidence="5">Cytoskeleton</location>
        <location evidence="5">Microtubule organizing center</location>
    </subcellularLocation>
</comment>
<feature type="region of interest" description="Disordered" evidence="6">
    <location>
        <begin position="662"/>
        <end position="684"/>
    </location>
</feature>
<evidence type="ECO:0000256" key="1">
    <source>
        <dbReference type="ARBA" id="ARBA00010337"/>
    </source>
</evidence>
<dbReference type="GO" id="GO:0007020">
    <property type="term" value="P:microtubule nucleation"/>
    <property type="evidence" value="ECO:0007669"/>
    <property type="project" value="InterPro"/>
</dbReference>
<evidence type="ECO:0000259" key="7">
    <source>
        <dbReference type="Pfam" id="PF04130"/>
    </source>
</evidence>
<evidence type="ECO:0000256" key="3">
    <source>
        <dbReference type="ARBA" id="ARBA00022701"/>
    </source>
</evidence>
<comment type="similarity">
    <text evidence="1 5">Belongs to the TUBGCP family.</text>
</comment>
<dbReference type="InterPro" id="IPR042241">
    <property type="entry name" value="GCP_C_sf"/>
</dbReference>
<reference evidence="9 10" key="1">
    <citation type="submission" date="2017-06" db="EMBL/GenBank/DDBJ databases">
        <title>Ant-infecting Ophiocordyceps genomes reveal a high diversity of potential behavioral manipulation genes and a possible major role for enterotoxins.</title>
        <authorList>
            <person name="De Bekker C."/>
            <person name="Evans H.C."/>
            <person name="Brachmann A."/>
            <person name="Hughes D.P."/>
        </authorList>
    </citation>
    <scope>NUCLEOTIDE SEQUENCE [LARGE SCALE GENOMIC DNA]</scope>
    <source>
        <strain evidence="9 10">1348a</strain>
    </source>
</reference>
<dbReference type="Proteomes" id="UP000224854">
    <property type="component" value="Unassembled WGS sequence"/>
</dbReference>
<dbReference type="Pfam" id="PF17681">
    <property type="entry name" value="GCP_N_terminal"/>
    <property type="match status" value="1"/>
</dbReference>
<evidence type="ECO:0000313" key="10">
    <source>
        <dbReference type="Proteomes" id="UP000224854"/>
    </source>
</evidence>
<keyword evidence="3 5" id="KW-0493">Microtubule</keyword>
<evidence type="ECO:0000313" key="9">
    <source>
        <dbReference type="EMBL" id="PHH82890.1"/>
    </source>
</evidence>
<dbReference type="Gene3D" id="1.20.120.1900">
    <property type="entry name" value="Gamma-tubulin complex, C-terminal domain"/>
    <property type="match status" value="1"/>
</dbReference>
<dbReference type="GO" id="GO:0031122">
    <property type="term" value="P:cytoplasmic microtubule organization"/>
    <property type="evidence" value="ECO:0007669"/>
    <property type="project" value="TreeGrafter"/>
</dbReference>
<dbReference type="PANTHER" id="PTHR19302:SF70">
    <property type="entry name" value="GAMMA-TUBULIN COMPLEX COMPONENT 6"/>
    <property type="match status" value="1"/>
</dbReference>
<dbReference type="InterPro" id="IPR007259">
    <property type="entry name" value="GCP"/>
</dbReference>
<comment type="caution">
    <text evidence="9">The sequence shown here is derived from an EMBL/GenBank/DDBJ whole genome shotgun (WGS) entry which is preliminary data.</text>
</comment>
<dbReference type="AlphaFoldDB" id="A0A2C5ZST5"/>
<dbReference type="GO" id="GO:0000930">
    <property type="term" value="C:gamma-tubulin complex"/>
    <property type="evidence" value="ECO:0007669"/>
    <property type="project" value="TreeGrafter"/>
</dbReference>
<keyword evidence="2 5" id="KW-0963">Cytoplasm</keyword>
<dbReference type="GO" id="GO:0005816">
    <property type="term" value="C:spindle pole body"/>
    <property type="evidence" value="ECO:0007669"/>
    <property type="project" value="UniProtKB-ARBA"/>
</dbReference>
<protein>
    <recommendedName>
        <fullName evidence="5">Spindle pole body component</fullName>
    </recommendedName>
</protein>
<dbReference type="OrthoDB" id="775571at2759"/>
<dbReference type="GO" id="GO:0043015">
    <property type="term" value="F:gamma-tubulin binding"/>
    <property type="evidence" value="ECO:0007669"/>
    <property type="project" value="InterPro"/>
</dbReference>